<feature type="domain" description="4Fe-4S Mo/W bis-MGD-type" evidence="7">
    <location>
        <begin position="4"/>
        <end position="60"/>
    </location>
</feature>
<keyword evidence="3" id="KW-0479">Metal-binding</keyword>
<dbReference type="AlphaFoldDB" id="A0A8J7RGM7"/>
<dbReference type="GO" id="GO:0051539">
    <property type="term" value="F:4 iron, 4 sulfur cluster binding"/>
    <property type="evidence" value="ECO:0007669"/>
    <property type="project" value="UniProtKB-KW"/>
</dbReference>
<comment type="similarity">
    <text evidence="1">Belongs to the prokaryotic molybdopterin-containing oxidoreductase family.</text>
</comment>
<evidence type="ECO:0000313" key="8">
    <source>
        <dbReference type="EMBL" id="MBP2201160.1"/>
    </source>
</evidence>
<dbReference type="GO" id="GO:0003954">
    <property type="term" value="F:NADH dehydrogenase activity"/>
    <property type="evidence" value="ECO:0007669"/>
    <property type="project" value="TreeGrafter"/>
</dbReference>
<accession>A0A8J7RGM7</accession>
<evidence type="ECO:0000256" key="4">
    <source>
        <dbReference type="ARBA" id="ARBA00023002"/>
    </source>
</evidence>
<reference evidence="8" key="1">
    <citation type="submission" date="2021-03" db="EMBL/GenBank/DDBJ databases">
        <title>Genomic Encyclopedia of Type Strains, Phase IV (KMG-V): Genome sequencing to study the core and pangenomes of soil and plant-associated prokaryotes.</title>
        <authorList>
            <person name="Whitman W."/>
        </authorList>
    </citation>
    <scope>NUCLEOTIDE SEQUENCE</scope>
    <source>
        <strain evidence="8">C4</strain>
    </source>
</reference>
<evidence type="ECO:0000256" key="6">
    <source>
        <dbReference type="ARBA" id="ARBA00023014"/>
    </source>
</evidence>
<organism evidence="8 9">
    <name type="scientific">Methanococcus voltae</name>
    <dbReference type="NCBI Taxonomy" id="2188"/>
    <lineage>
        <taxon>Archaea</taxon>
        <taxon>Methanobacteriati</taxon>
        <taxon>Methanobacteriota</taxon>
        <taxon>Methanomada group</taxon>
        <taxon>Methanococci</taxon>
        <taxon>Methanococcales</taxon>
        <taxon>Methanococcaceae</taxon>
        <taxon>Methanococcus</taxon>
    </lineage>
</organism>
<keyword evidence="6" id="KW-0411">Iron-sulfur</keyword>
<dbReference type="InterPro" id="IPR006963">
    <property type="entry name" value="Mopterin_OxRdtase_4Fe-4S_dom"/>
</dbReference>
<dbReference type="InterPro" id="IPR027467">
    <property type="entry name" value="MopterinOxRdtase_cofactor_BS"/>
</dbReference>
<keyword evidence="4" id="KW-0560">Oxidoreductase</keyword>
<dbReference type="SMART" id="SM00926">
    <property type="entry name" value="Molybdop_Fe4S4"/>
    <property type="match status" value="1"/>
</dbReference>
<comment type="caution">
    <text evidence="8">The sequence shown here is derived from an EMBL/GenBank/DDBJ whole genome shotgun (WGS) entry which is preliminary data.</text>
</comment>
<gene>
    <name evidence="8" type="ORF">J3E07_000558</name>
</gene>
<protein>
    <submittedName>
        <fullName evidence="8">Putative molibdopterin-dependent oxidoreductase YjgC</fullName>
    </submittedName>
</protein>
<dbReference type="InterPro" id="IPR050123">
    <property type="entry name" value="Prok_molybdopt-oxidoreductase"/>
</dbReference>
<keyword evidence="5" id="KW-0408">Iron</keyword>
<dbReference type="GO" id="GO:0022904">
    <property type="term" value="P:respiratory electron transport chain"/>
    <property type="evidence" value="ECO:0007669"/>
    <property type="project" value="TreeGrafter"/>
</dbReference>
<sequence length="132" mass="14919">MTGLKFVHTVCPYCGTGCGIDLVVRDDKVVGTNPFKRHPVNEGKTCIKGAYCHEFVHREDRLNSPLIRKNGELVKASWDEAIDFIVSKLKTYGKDEVGFFSSARCTNEDNYVFQKFARAVMKTNNVDHCARL</sequence>
<dbReference type="GO" id="GO:0046872">
    <property type="term" value="F:metal ion binding"/>
    <property type="evidence" value="ECO:0007669"/>
    <property type="project" value="UniProtKB-KW"/>
</dbReference>
<dbReference type="Proteomes" id="UP000740329">
    <property type="component" value="Unassembled WGS sequence"/>
</dbReference>
<name>A0A8J7RGM7_METVO</name>
<dbReference type="Pfam" id="PF00384">
    <property type="entry name" value="Molybdopterin"/>
    <property type="match status" value="1"/>
</dbReference>
<dbReference type="SUPFAM" id="SSF53706">
    <property type="entry name" value="Formate dehydrogenase/DMSO reductase, domains 1-3"/>
    <property type="match status" value="1"/>
</dbReference>
<evidence type="ECO:0000313" key="9">
    <source>
        <dbReference type="Proteomes" id="UP000740329"/>
    </source>
</evidence>
<dbReference type="Pfam" id="PF04879">
    <property type="entry name" value="Molybdop_Fe4S4"/>
    <property type="match status" value="1"/>
</dbReference>
<dbReference type="PANTHER" id="PTHR43105">
    <property type="entry name" value="RESPIRATORY NITRATE REDUCTASE"/>
    <property type="match status" value="1"/>
</dbReference>
<proteinExistence type="inferred from homology"/>
<evidence type="ECO:0000259" key="7">
    <source>
        <dbReference type="PROSITE" id="PS51669"/>
    </source>
</evidence>
<dbReference type="FunFam" id="2.20.25.90:FF:000006">
    <property type="entry name" value="Formate dehydrogenase alpha subunit"/>
    <property type="match status" value="1"/>
</dbReference>
<dbReference type="GO" id="GO:0016020">
    <property type="term" value="C:membrane"/>
    <property type="evidence" value="ECO:0007669"/>
    <property type="project" value="TreeGrafter"/>
</dbReference>
<evidence type="ECO:0000256" key="5">
    <source>
        <dbReference type="ARBA" id="ARBA00023004"/>
    </source>
</evidence>
<evidence type="ECO:0000256" key="1">
    <source>
        <dbReference type="ARBA" id="ARBA00010312"/>
    </source>
</evidence>
<evidence type="ECO:0000256" key="3">
    <source>
        <dbReference type="ARBA" id="ARBA00022723"/>
    </source>
</evidence>
<dbReference type="PROSITE" id="PS51669">
    <property type="entry name" value="4FE4S_MOW_BIS_MGD"/>
    <property type="match status" value="1"/>
</dbReference>
<evidence type="ECO:0000256" key="2">
    <source>
        <dbReference type="ARBA" id="ARBA00022485"/>
    </source>
</evidence>
<dbReference type="PROSITE" id="PS00551">
    <property type="entry name" value="MOLYBDOPTERIN_PROK_1"/>
    <property type="match status" value="1"/>
</dbReference>
<dbReference type="InterPro" id="IPR006656">
    <property type="entry name" value="Mopterin_OxRdtase"/>
</dbReference>
<dbReference type="Gene3D" id="3.40.50.740">
    <property type="match status" value="1"/>
</dbReference>
<dbReference type="EMBL" id="JAGGMV010000001">
    <property type="protein sequence ID" value="MBP2201160.1"/>
    <property type="molecule type" value="Genomic_DNA"/>
</dbReference>
<dbReference type="PANTHER" id="PTHR43105:SF14">
    <property type="entry name" value="FORMATE DEHYDROGENASE H"/>
    <property type="match status" value="1"/>
</dbReference>
<dbReference type="Gene3D" id="2.20.25.90">
    <property type="entry name" value="ADC-like domains"/>
    <property type="match status" value="1"/>
</dbReference>
<keyword evidence="2" id="KW-0004">4Fe-4S</keyword>